<proteinExistence type="inferred from homology"/>
<dbReference type="InterPro" id="IPR047055">
    <property type="entry name" value="MotA-like"/>
</dbReference>
<name>A0A1L8CKH0_9PROT</name>
<evidence type="ECO:0000313" key="11">
    <source>
        <dbReference type="EMBL" id="GAV19407.1"/>
    </source>
</evidence>
<feature type="domain" description="MotA/TolQ/ExbB proton channel" evidence="10">
    <location>
        <begin position="99"/>
        <end position="213"/>
    </location>
</feature>
<protein>
    <submittedName>
        <fullName evidence="11">Chemotaxis protein MotA</fullName>
    </submittedName>
</protein>
<evidence type="ECO:0000256" key="2">
    <source>
        <dbReference type="ARBA" id="ARBA00008038"/>
    </source>
</evidence>
<dbReference type="GO" id="GO:0006935">
    <property type="term" value="P:chemotaxis"/>
    <property type="evidence" value="ECO:0007669"/>
    <property type="project" value="InterPro"/>
</dbReference>
<dbReference type="InterPro" id="IPR002898">
    <property type="entry name" value="MotA_ExbB_proton_chnl"/>
</dbReference>
<evidence type="ECO:0000256" key="7">
    <source>
        <dbReference type="ARBA" id="ARBA00022989"/>
    </source>
</evidence>
<feature type="transmembrane region" description="Helical" evidence="9">
    <location>
        <begin position="143"/>
        <end position="166"/>
    </location>
</feature>
<evidence type="ECO:0000256" key="1">
    <source>
        <dbReference type="ARBA" id="ARBA00004651"/>
    </source>
</evidence>
<evidence type="ECO:0000313" key="12">
    <source>
        <dbReference type="Proteomes" id="UP000231632"/>
    </source>
</evidence>
<feature type="transmembrane region" description="Helical" evidence="9">
    <location>
        <begin position="34"/>
        <end position="61"/>
    </location>
</feature>
<feature type="transmembrane region" description="Helical" evidence="9">
    <location>
        <begin position="178"/>
        <end position="198"/>
    </location>
</feature>
<dbReference type="OrthoDB" id="9806929at2"/>
<dbReference type="EMBL" id="BDFD01000002">
    <property type="protein sequence ID" value="GAV19407.1"/>
    <property type="molecule type" value="Genomic_DNA"/>
</dbReference>
<organism evidence="11 12">
    <name type="scientific">Mariprofundus micogutta</name>
    <dbReference type="NCBI Taxonomy" id="1921010"/>
    <lineage>
        <taxon>Bacteria</taxon>
        <taxon>Pseudomonadati</taxon>
        <taxon>Pseudomonadota</taxon>
        <taxon>Candidatius Mariprofundia</taxon>
        <taxon>Mariprofundales</taxon>
        <taxon>Mariprofundaceae</taxon>
        <taxon>Mariprofundus</taxon>
    </lineage>
</organism>
<dbReference type="PROSITE" id="PS01307">
    <property type="entry name" value="MOTA"/>
    <property type="match status" value="1"/>
</dbReference>
<keyword evidence="3" id="KW-0813">Transport</keyword>
<dbReference type="GO" id="GO:0071978">
    <property type="term" value="P:bacterial-type flagellum-dependent swarming motility"/>
    <property type="evidence" value="ECO:0007669"/>
    <property type="project" value="InterPro"/>
</dbReference>
<feature type="transmembrane region" description="Helical" evidence="9">
    <location>
        <begin position="7"/>
        <end position="28"/>
    </location>
</feature>
<dbReference type="Proteomes" id="UP000231632">
    <property type="component" value="Unassembled WGS sequence"/>
</dbReference>
<reference evidence="11 12" key="1">
    <citation type="journal article" date="2017" name="Arch. Microbiol.">
        <title>Mariprofundus micogutta sp. nov., a novel iron-oxidizing zetaproteobacterium isolated from a deep-sea hydrothermal field at the Bayonnaise knoll of the Izu-Ogasawara arc, and a description of Mariprofundales ord. nov. and Zetaproteobacteria classis nov.</title>
        <authorList>
            <person name="Makita H."/>
            <person name="Tanaka E."/>
            <person name="Mitsunobu S."/>
            <person name="Miyazaki M."/>
            <person name="Nunoura T."/>
            <person name="Uematsu K."/>
            <person name="Takaki Y."/>
            <person name="Nishi S."/>
            <person name="Shimamura S."/>
            <person name="Takai K."/>
        </authorList>
    </citation>
    <scope>NUCLEOTIDE SEQUENCE [LARGE SCALE GENOMIC DNA]</scope>
    <source>
        <strain evidence="11 12">ET2</strain>
    </source>
</reference>
<keyword evidence="6" id="KW-0283">Flagellar rotation</keyword>
<dbReference type="InterPro" id="IPR000540">
    <property type="entry name" value="Flag_MotA_CS"/>
</dbReference>
<evidence type="ECO:0000256" key="9">
    <source>
        <dbReference type="SAM" id="Phobius"/>
    </source>
</evidence>
<dbReference type="GO" id="GO:0005886">
    <property type="term" value="C:plasma membrane"/>
    <property type="evidence" value="ECO:0007669"/>
    <property type="project" value="UniProtKB-SubCell"/>
</dbReference>
<comment type="similarity">
    <text evidence="2">Belongs to the MotA family.</text>
</comment>
<keyword evidence="4" id="KW-1003">Cell membrane</keyword>
<dbReference type="STRING" id="1921010.MMIC_P0341"/>
<accession>A0A1L8CKH0</accession>
<dbReference type="Pfam" id="PF01618">
    <property type="entry name" value="MotA_ExbB"/>
    <property type="match status" value="1"/>
</dbReference>
<evidence type="ECO:0000256" key="5">
    <source>
        <dbReference type="ARBA" id="ARBA00022692"/>
    </source>
</evidence>
<keyword evidence="7 9" id="KW-1133">Transmembrane helix</keyword>
<evidence type="ECO:0000256" key="8">
    <source>
        <dbReference type="ARBA" id="ARBA00023136"/>
    </source>
</evidence>
<comment type="caution">
    <text evidence="11">The sequence shown here is derived from an EMBL/GenBank/DDBJ whole genome shotgun (WGS) entry which is preliminary data.</text>
</comment>
<comment type="subcellular location">
    <subcellularLocation>
        <location evidence="1">Cell membrane</location>
        <topology evidence="1">Multi-pass membrane protein</topology>
    </subcellularLocation>
</comment>
<dbReference type="AlphaFoldDB" id="A0A1L8CKH0"/>
<keyword evidence="12" id="KW-1185">Reference proteome</keyword>
<dbReference type="RefSeq" id="WP_072658596.1">
    <property type="nucleotide sequence ID" value="NZ_BDFD01000002.1"/>
</dbReference>
<evidence type="ECO:0000256" key="4">
    <source>
        <dbReference type="ARBA" id="ARBA00022475"/>
    </source>
</evidence>
<keyword evidence="8 9" id="KW-0472">Membrane</keyword>
<dbReference type="PANTHER" id="PTHR30433:SF2">
    <property type="entry name" value="MOTILITY PROTEIN A"/>
    <property type="match status" value="1"/>
</dbReference>
<keyword evidence="5 9" id="KW-0812">Transmembrane</keyword>
<gene>
    <name evidence="11" type="ORF">MMIC_P0341</name>
</gene>
<evidence type="ECO:0000256" key="3">
    <source>
        <dbReference type="ARBA" id="ARBA00022448"/>
    </source>
</evidence>
<dbReference type="PANTHER" id="PTHR30433">
    <property type="entry name" value="CHEMOTAXIS PROTEIN MOTA"/>
    <property type="match status" value="1"/>
</dbReference>
<sequence length="252" mass="26801">MDIATLIGIVLAFGLVAFAIGGGIASFIDPPSMMIVIGGTVGVLLVGYPLANCIGVIGVALKTFMYKVDPGSDVVGKLVELAQVVRKDGILALESEVGNIENEFMAKGLQMAIDGQEPQAIEDILYMEMDKVADRHSRGADMFTALGTYAPSMGMIGTLVGLVLMLQNMSDPSSIGPSMSIALLTTFYGALMANILFLPMAGKLKTRSKEELLIQEIILVGIQSLVAGENPRIMEQKLLGYLPPKERASSFE</sequence>
<evidence type="ECO:0000256" key="6">
    <source>
        <dbReference type="ARBA" id="ARBA00022779"/>
    </source>
</evidence>
<evidence type="ECO:0000259" key="10">
    <source>
        <dbReference type="Pfam" id="PF01618"/>
    </source>
</evidence>